<comment type="subcellular location">
    <subcellularLocation>
        <location evidence="1">Cell outer membrane</location>
        <topology evidence="1">Multi-pass membrane protein</topology>
    </subcellularLocation>
</comment>
<evidence type="ECO:0000256" key="3">
    <source>
        <dbReference type="ARBA" id="ARBA00022452"/>
    </source>
</evidence>
<dbReference type="Pfam" id="PF13505">
    <property type="entry name" value="OMP_b-brl"/>
    <property type="match status" value="1"/>
</dbReference>
<evidence type="ECO:0000256" key="7">
    <source>
        <dbReference type="ARBA" id="ARBA00023114"/>
    </source>
</evidence>
<sequence>MNRAIALSIAITLLGAGAASGQQTAFDQRSQASSSQFDLAAGYNLVNANAPPGDCGCFTMNGGFAGGQLNFSRWLGVAGEFSAGHASHISSLGQDLTLTTFIGGPRISWPRYRAVPFGEFFVGGAHGGGSYFPSSTSSSTSATSFAYTGGGGLDFSLNDRFAIRAFDAKYLHTALPNGVNGSQRQLQISVGLVMHFGGSGASTPPSAAVTSKAPRRISLSCSVSNQLVAAGQPVHIMGETSLDPDLYPVAYNWATSGGDIHGNGGSVITIDTANLKPGTYQVDGRAALSSNPSNSSSCKVTFQITGRSEGRDQILTTKFAAPPSGSYDEGARENLRDLFFNYDQADLRPDALNAIREDAAYLIAHPSIVLTIAGYADERGSAEYNVALGMERATAARDALASIGVTASRMHVISYGKERSFCSEDAESCYQQNRRAQLLPEAQ</sequence>
<dbReference type="Pfam" id="PF00691">
    <property type="entry name" value="OmpA"/>
    <property type="match status" value="1"/>
</dbReference>
<accession>A0AAU7DLV5</accession>
<dbReference type="InterPro" id="IPR050330">
    <property type="entry name" value="Bact_OuterMem_StrucFunc"/>
</dbReference>
<evidence type="ECO:0000259" key="12">
    <source>
        <dbReference type="PROSITE" id="PS51123"/>
    </source>
</evidence>
<dbReference type="InterPro" id="IPR011250">
    <property type="entry name" value="OMP/PagP_B-barrel"/>
</dbReference>
<organism evidence="13">
    <name type="scientific">Telmatobacter sp. DSM 110680</name>
    <dbReference type="NCBI Taxonomy" id="3036704"/>
    <lineage>
        <taxon>Bacteria</taxon>
        <taxon>Pseudomonadati</taxon>
        <taxon>Acidobacteriota</taxon>
        <taxon>Terriglobia</taxon>
        <taxon>Terriglobales</taxon>
        <taxon>Acidobacteriaceae</taxon>
        <taxon>Telmatobacter</taxon>
    </lineage>
</organism>
<dbReference type="Gene3D" id="3.30.1330.60">
    <property type="entry name" value="OmpA-like domain"/>
    <property type="match status" value="1"/>
</dbReference>
<feature type="domain" description="OmpA-like" evidence="12">
    <location>
        <begin position="327"/>
        <end position="443"/>
    </location>
</feature>
<evidence type="ECO:0000313" key="13">
    <source>
        <dbReference type="EMBL" id="XBH18659.1"/>
    </source>
</evidence>
<dbReference type="GO" id="GO:0006811">
    <property type="term" value="P:monoatomic ion transport"/>
    <property type="evidence" value="ECO:0007669"/>
    <property type="project" value="UniProtKB-KW"/>
</dbReference>
<evidence type="ECO:0000256" key="10">
    <source>
        <dbReference type="PROSITE-ProRule" id="PRU00473"/>
    </source>
</evidence>
<dbReference type="PROSITE" id="PS51123">
    <property type="entry name" value="OMPA_2"/>
    <property type="match status" value="1"/>
</dbReference>
<dbReference type="EMBL" id="CP121196">
    <property type="protein sequence ID" value="XBH18659.1"/>
    <property type="molecule type" value="Genomic_DNA"/>
</dbReference>
<reference evidence="13" key="1">
    <citation type="submission" date="2023-03" db="EMBL/GenBank/DDBJ databases">
        <title>Edaphobacter sp.</title>
        <authorList>
            <person name="Huber K.J."/>
            <person name="Papendorf J."/>
            <person name="Pilke C."/>
            <person name="Bunk B."/>
            <person name="Sproeer C."/>
            <person name="Pester M."/>
        </authorList>
    </citation>
    <scope>NUCLEOTIDE SEQUENCE</scope>
    <source>
        <strain evidence="13">DSM 110680</strain>
    </source>
</reference>
<evidence type="ECO:0000256" key="9">
    <source>
        <dbReference type="ARBA" id="ARBA00023237"/>
    </source>
</evidence>
<evidence type="ECO:0000256" key="4">
    <source>
        <dbReference type="ARBA" id="ARBA00022692"/>
    </source>
</evidence>
<keyword evidence="7" id="KW-0626">Porin</keyword>
<dbReference type="GO" id="GO:0015288">
    <property type="term" value="F:porin activity"/>
    <property type="evidence" value="ECO:0007669"/>
    <property type="project" value="UniProtKB-KW"/>
</dbReference>
<dbReference type="InterPro" id="IPR036737">
    <property type="entry name" value="OmpA-like_sf"/>
</dbReference>
<dbReference type="GO" id="GO:0009279">
    <property type="term" value="C:cell outer membrane"/>
    <property type="evidence" value="ECO:0007669"/>
    <property type="project" value="UniProtKB-SubCell"/>
</dbReference>
<keyword evidence="3" id="KW-1134">Transmembrane beta strand</keyword>
<dbReference type="PANTHER" id="PTHR30329">
    <property type="entry name" value="STATOR ELEMENT OF FLAGELLAR MOTOR COMPLEX"/>
    <property type="match status" value="1"/>
</dbReference>
<dbReference type="InterPro" id="IPR006664">
    <property type="entry name" value="OMP_bac"/>
</dbReference>
<dbReference type="RefSeq" id="WP_348263885.1">
    <property type="nucleotide sequence ID" value="NZ_CP121196.1"/>
</dbReference>
<evidence type="ECO:0000256" key="6">
    <source>
        <dbReference type="ARBA" id="ARBA00023065"/>
    </source>
</evidence>
<proteinExistence type="predicted"/>
<evidence type="ECO:0000256" key="11">
    <source>
        <dbReference type="SAM" id="SignalP"/>
    </source>
</evidence>
<dbReference type="InterPro" id="IPR006665">
    <property type="entry name" value="OmpA-like"/>
</dbReference>
<evidence type="ECO:0000256" key="8">
    <source>
        <dbReference type="ARBA" id="ARBA00023136"/>
    </source>
</evidence>
<dbReference type="SUPFAM" id="SSF103088">
    <property type="entry name" value="OmpA-like"/>
    <property type="match status" value="1"/>
</dbReference>
<feature type="chain" id="PRO_5043851316" evidence="11">
    <location>
        <begin position="26"/>
        <end position="443"/>
    </location>
</feature>
<evidence type="ECO:0000256" key="2">
    <source>
        <dbReference type="ARBA" id="ARBA00022448"/>
    </source>
</evidence>
<keyword evidence="9" id="KW-0998">Cell outer membrane</keyword>
<dbReference type="PANTHER" id="PTHR30329:SF21">
    <property type="entry name" value="LIPOPROTEIN YIAD-RELATED"/>
    <property type="match status" value="1"/>
</dbReference>
<dbReference type="InterPro" id="IPR027385">
    <property type="entry name" value="Beta-barrel_OMP"/>
</dbReference>
<dbReference type="PRINTS" id="PR01021">
    <property type="entry name" value="OMPADOMAIN"/>
</dbReference>
<keyword evidence="8 10" id="KW-0472">Membrane</keyword>
<gene>
    <name evidence="13" type="ORF">P8935_04825</name>
</gene>
<name>A0AAU7DLV5_9BACT</name>
<evidence type="ECO:0000256" key="1">
    <source>
        <dbReference type="ARBA" id="ARBA00004571"/>
    </source>
</evidence>
<protein>
    <submittedName>
        <fullName evidence="13">OmpA family protein</fullName>
    </submittedName>
</protein>
<dbReference type="SUPFAM" id="SSF56925">
    <property type="entry name" value="OMPA-like"/>
    <property type="match status" value="1"/>
</dbReference>
<dbReference type="CDD" id="cd07185">
    <property type="entry name" value="OmpA_C-like"/>
    <property type="match status" value="1"/>
</dbReference>
<keyword evidence="6" id="KW-0406">Ion transport</keyword>
<keyword evidence="5 11" id="KW-0732">Signal</keyword>
<keyword evidence="2" id="KW-0813">Transport</keyword>
<feature type="signal peptide" evidence="11">
    <location>
        <begin position="1"/>
        <end position="25"/>
    </location>
</feature>
<dbReference type="GO" id="GO:0046930">
    <property type="term" value="C:pore complex"/>
    <property type="evidence" value="ECO:0007669"/>
    <property type="project" value="UniProtKB-KW"/>
</dbReference>
<keyword evidence="4" id="KW-0812">Transmembrane</keyword>
<evidence type="ECO:0000256" key="5">
    <source>
        <dbReference type="ARBA" id="ARBA00022729"/>
    </source>
</evidence>
<dbReference type="Gene3D" id="2.40.160.20">
    <property type="match status" value="1"/>
</dbReference>
<dbReference type="AlphaFoldDB" id="A0AAU7DLV5"/>